<gene>
    <name evidence="1" type="ORF">HK415_07295</name>
</gene>
<organism evidence="1 2">
    <name type="scientific">Ramlibacter montanisoli</name>
    <dbReference type="NCBI Taxonomy" id="2732512"/>
    <lineage>
        <taxon>Bacteria</taxon>
        <taxon>Pseudomonadati</taxon>
        <taxon>Pseudomonadota</taxon>
        <taxon>Betaproteobacteria</taxon>
        <taxon>Burkholderiales</taxon>
        <taxon>Comamonadaceae</taxon>
        <taxon>Ramlibacter</taxon>
    </lineage>
</organism>
<sequence length="114" mass="12466">MRFFKGTLRNSIYGLLGNPVTPSDSVLETGTEDIREAMLALLGQAGAKQFANVTRRVRYANDIQALWYLRGDVLAALAATHGEMAARQKIQQITRMFDGLLPGSLTSRPSPLMG</sequence>
<dbReference type="EMBL" id="JABFCS010000001">
    <property type="protein sequence ID" value="NNU43009.1"/>
    <property type="molecule type" value="Genomic_DNA"/>
</dbReference>
<reference evidence="1 2" key="1">
    <citation type="submission" date="2020-05" db="EMBL/GenBank/DDBJ databases">
        <authorList>
            <person name="Khan S.A."/>
            <person name="Jeon C.O."/>
            <person name="Chun B.H."/>
        </authorList>
    </citation>
    <scope>NUCLEOTIDE SEQUENCE [LARGE SCALE GENOMIC DNA]</scope>
    <source>
        <strain evidence="1 2">B156</strain>
    </source>
</reference>
<protein>
    <submittedName>
        <fullName evidence="1">Uncharacterized protein</fullName>
    </submittedName>
</protein>
<dbReference type="RefSeq" id="WP_171557753.1">
    <property type="nucleotide sequence ID" value="NZ_JABFCS010000001.1"/>
</dbReference>
<evidence type="ECO:0000313" key="2">
    <source>
        <dbReference type="Proteomes" id="UP000552954"/>
    </source>
</evidence>
<reference evidence="1 2" key="2">
    <citation type="submission" date="2020-06" db="EMBL/GenBank/DDBJ databases">
        <title>Ramlibacter rhizophilus sp. nov., isolated from rhizosphere soil of national flower Mugunghwa from South Korea.</title>
        <authorList>
            <person name="Zheng-Fei Y."/>
            <person name="Huan T."/>
        </authorList>
    </citation>
    <scope>NUCLEOTIDE SEQUENCE [LARGE SCALE GENOMIC DNA]</scope>
    <source>
        <strain evidence="1 2">B156</strain>
    </source>
</reference>
<dbReference type="Proteomes" id="UP000552954">
    <property type="component" value="Unassembled WGS sequence"/>
</dbReference>
<keyword evidence="2" id="KW-1185">Reference proteome</keyword>
<dbReference type="AlphaFoldDB" id="A0A849KML1"/>
<evidence type="ECO:0000313" key="1">
    <source>
        <dbReference type="EMBL" id="NNU43009.1"/>
    </source>
</evidence>
<comment type="caution">
    <text evidence="1">The sequence shown here is derived from an EMBL/GenBank/DDBJ whole genome shotgun (WGS) entry which is preliminary data.</text>
</comment>
<accession>A0A849KML1</accession>
<name>A0A849KML1_9BURK</name>
<proteinExistence type="predicted"/>